<gene>
    <name evidence="7" type="primary">gltX</name>
    <name evidence="10" type="ORF">A2696_00760</name>
</gene>
<evidence type="ECO:0000259" key="9">
    <source>
        <dbReference type="Pfam" id="PF19269"/>
    </source>
</evidence>
<dbReference type="Pfam" id="PF00749">
    <property type="entry name" value="tRNA-synt_1c"/>
    <property type="match status" value="2"/>
</dbReference>
<dbReference type="NCBIfam" id="TIGR00464">
    <property type="entry name" value="gltX_bact"/>
    <property type="match status" value="1"/>
</dbReference>
<dbReference type="InterPro" id="IPR020751">
    <property type="entry name" value="aa-tRNA-synth_I_codon-bd_sub2"/>
</dbReference>
<keyword evidence="6 7" id="KW-0030">Aminoacyl-tRNA synthetase</keyword>
<dbReference type="Gene3D" id="3.40.50.620">
    <property type="entry name" value="HUPs"/>
    <property type="match status" value="2"/>
</dbReference>
<dbReference type="InterPro" id="IPR045462">
    <property type="entry name" value="aa-tRNA-synth_I_cd-bd"/>
</dbReference>
<dbReference type="Gene3D" id="1.10.10.350">
    <property type="match status" value="1"/>
</dbReference>
<dbReference type="InterPro" id="IPR049940">
    <property type="entry name" value="GluQ/Sye"/>
</dbReference>
<comment type="subcellular location">
    <subcellularLocation>
        <location evidence="7">Cytoplasm</location>
    </subcellularLocation>
</comment>
<dbReference type="InterPro" id="IPR001412">
    <property type="entry name" value="aa-tRNA-synth_I_CS"/>
</dbReference>
<evidence type="ECO:0000313" key="10">
    <source>
        <dbReference type="EMBL" id="OGD86136.1"/>
    </source>
</evidence>
<evidence type="ECO:0000256" key="1">
    <source>
        <dbReference type="ARBA" id="ARBA00007894"/>
    </source>
</evidence>
<evidence type="ECO:0000256" key="5">
    <source>
        <dbReference type="ARBA" id="ARBA00022917"/>
    </source>
</evidence>
<dbReference type="InterPro" id="IPR004527">
    <property type="entry name" value="Glu-tRNA-ligase_bac/mito"/>
</dbReference>
<reference evidence="10 11" key="1">
    <citation type="journal article" date="2016" name="Nat. Commun.">
        <title>Thousands of microbial genomes shed light on interconnected biogeochemical processes in an aquifer system.</title>
        <authorList>
            <person name="Anantharaman K."/>
            <person name="Brown C.T."/>
            <person name="Hug L.A."/>
            <person name="Sharon I."/>
            <person name="Castelle C.J."/>
            <person name="Probst A.J."/>
            <person name="Thomas B.C."/>
            <person name="Singh A."/>
            <person name="Wilkins M.J."/>
            <person name="Karaoz U."/>
            <person name="Brodie E.L."/>
            <person name="Williams K.H."/>
            <person name="Hubbard S.S."/>
            <person name="Banfield J.F."/>
        </authorList>
    </citation>
    <scope>NUCLEOTIDE SEQUENCE [LARGE SCALE GENOMIC DNA]</scope>
</reference>
<dbReference type="SUPFAM" id="SSF52374">
    <property type="entry name" value="Nucleotidylyl transferase"/>
    <property type="match status" value="1"/>
</dbReference>
<name>A0A1F5G2M5_9BACT</name>
<feature type="domain" description="Aminoacyl-tRNA synthetase class I anticodon-binding" evidence="9">
    <location>
        <begin position="292"/>
        <end position="422"/>
    </location>
</feature>
<dbReference type="GO" id="GO:0005829">
    <property type="term" value="C:cytosol"/>
    <property type="evidence" value="ECO:0007669"/>
    <property type="project" value="TreeGrafter"/>
</dbReference>
<comment type="caution">
    <text evidence="7">Lacks conserved residue(s) required for the propagation of feature annotation.</text>
</comment>
<feature type="short sequence motif" description="'HIGH' region" evidence="7">
    <location>
        <begin position="19"/>
        <end position="29"/>
    </location>
</feature>
<feature type="domain" description="Glutamyl/glutaminyl-tRNA synthetase class Ib catalytic" evidence="8">
    <location>
        <begin position="12"/>
        <end position="107"/>
    </location>
</feature>
<keyword evidence="3 7" id="KW-0547">Nucleotide-binding</keyword>
<dbReference type="GO" id="GO:0000049">
    <property type="term" value="F:tRNA binding"/>
    <property type="evidence" value="ECO:0007669"/>
    <property type="project" value="InterPro"/>
</dbReference>
<dbReference type="GO" id="GO:0008270">
    <property type="term" value="F:zinc ion binding"/>
    <property type="evidence" value="ECO:0007669"/>
    <property type="project" value="InterPro"/>
</dbReference>
<feature type="short sequence motif" description="'KMSKS' region" evidence="7">
    <location>
        <begin position="209"/>
        <end position="213"/>
    </location>
</feature>
<dbReference type="PROSITE" id="PS00178">
    <property type="entry name" value="AA_TRNA_LIGASE_I"/>
    <property type="match status" value="1"/>
</dbReference>
<keyword evidence="5 7" id="KW-0648">Protein biosynthesis</keyword>
<dbReference type="PANTHER" id="PTHR43311">
    <property type="entry name" value="GLUTAMATE--TRNA LIGASE"/>
    <property type="match status" value="1"/>
</dbReference>
<comment type="function">
    <text evidence="7">Catalyzes the attachment of glutamate to tRNA(Glu) in a two-step reaction: glutamate is first activated by ATP to form Glu-AMP and then transferred to the acceptor end of tRNA(Glu).</text>
</comment>
<dbReference type="HAMAP" id="MF_00022">
    <property type="entry name" value="Glu_tRNA_synth_type1"/>
    <property type="match status" value="1"/>
</dbReference>
<dbReference type="InterPro" id="IPR008925">
    <property type="entry name" value="aa_tRNA-synth_I_cd-bd_sf"/>
</dbReference>
<dbReference type="EMBL" id="MFBA01000002">
    <property type="protein sequence ID" value="OGD86136.1"/>
    <property type="molecule type" value="Genomic_DNA"/>
</dbReference>
<evidence type="ECO:0000256" key="2">
    <source>
        <dbReference type="ARBA" id="ARBA00022598"/>
    </source>
</evidence>
<comment type="similarity">
    <text evidence="1 7">Belongs to the class-I aminoacyl-tRNA synthetase family. Glutamate--tRNA ligase type 1 subfamily.</text>
</comment>
<dbReference type="InterPro" id="IPR014729">
    <property type="entry name" value="Rossmann-like_a/b/a_fold"/>
</dbReference>
<dbReference type="AlphaFoldDB" id="A0A1F5G2M5"/>
<keyword evidence="7" id="KW-0963">Cytoplasm</keyword>
<dbReference type="GO" id="GO:0006424">
    <property type="term" value="P:glutamyl-tRNA aminoacylation"/>
    <property type="evidence" value="ECO:0007669"/>
    <property type="project" value="UniProtKB-UniRule"/>
</dbReference>
<dbReference type="InterPro" id="IPR033910">
    <property type="entry name" value="GluRS_core"/>
</dbReference>
<dbReference type="InterPro" id="IPR020058">
    <property type="entry name" value="Glu/Gln-tRNA-synth_Ib_cat-dom"/>
</dbReference>
<dbReference type="GO" id="GO:0005524">
    <property type="term" value="F:ATP binding"/>
    <property type="evidence" value="ECO:0007669"/>
    <property type="project" value="UniProtKB-UniRule"/>
</dbReference>
<organism evidence="10 11">
    <name type="scientific">Candidatus Curtissbacteria bacterium RIFCSPHIGHO2_01_FULL_41_13</name>
    <dbReference type="NCBI Taxonomy" id="1797745"/>
    <lineage>
        <taxon>Bacteria</taxon>
        <taxon>Candidatus Curtissiibacteriota</taxon>
    </lineage>
</organism>
<dbReference type="InterPro" id="IPR000924">
    <property type="entry name" value="Glu/Gln-tRNA-synth"/>
</dbReference>
<comment type="subunit">
    <text evidence="7">Monomer.</text>
</comment>
<sequence length="427" mass="49014">MKEVEDPERGRKVRVRYAPSPTGVPHIGNIRTALFNYLFAKKENGNFILRIEDTDRRRSTIEHVDKIKESLEVLGLNWDSEYLQSQRLAIYRQHLEILAKKRLTYQEEGAWRFKANTDKNQISWNDLVHGQVGFPAKIIEDFIIIKSDGFPTYHLASVVDDHEMKITHVMRGDEWISSTPKHLLLYQAFGWQPPSFAHLPPILGPSHKKLSKRDGAKSVLEYIDEGYLPQALINFLALLGWAPKGDQEIFALADLIHEFSVTRINKNSPIFNIEKLNWFNKKYLQKLSTEELVEKIKKFPGTTLKMSGNEKRLTNVISLVRDRLVTLADFDQVASIFFTKGKLEPPSKSKIQNAKKAILSVGTWDEQSITQRLNNWITVNKLDPADFKNTLRLAVFADNTPPIYQSLAVLTKEEVIVRINDAVKKAK</sequence>
<dbReference type="CDD" id="cd00808">
    <property type="entry name" value="GluRS_core"/>
    <property type="match status" value="1"/>
</dbReference>
<protein>
    <recommendedName>
        <fullName evidence="7">Glutamate--tRNA ligase</fullName>
        <ecNumber evidence="7">6.1.1.17</ecNumber>
    </recommendedName>
    <alternativeName>
        <fullName evidence="7">Glutamyl-tRNA synthetase</fullName>
        <shortName evidence="7">GluRS</shortName>
    </alternativeName>
</protein>
<evidence type="ECO:0000256" key="6">
    <source>
        <dbReference type="ARBA" id="ARBA00023146"/>
    </source>
</evidence>
<dbReference type="PANTHER" id="PTHR43311:SF2">
    <property type="entry name" value="GLUTAMATE--TRNA LIGASE, MITOCHONDRIAL-RELATED"/>
    <property type="match status" value="1"/>
</dbReference>
<dbReference type="Pfam" id="PF19269">
    <property type="entry name" value="Anticodon_2"/>
    <property type="match status" value="1"/>
</dbReference>
<dbReference type="SUPFAM" id="SSF48163">
    <property type="entry name" value="An anticodon-binding domain of class I aminoacyl-tRNA synthetases"/>
    <property type="match status" value="1"/>
</dbReference>
<comment type="catalytic activity">
    <reaction evidence="7">
        <text>tRNA(Glu) + L-glutamate + ATP = L-glutamyl-tRNA(Glu) + AMP + diphosphate</text>
        <dbReference type="Rhea" id="RHEA:23540"/>
        <dbReference type="Rhea" id="RHEA-COMP:9663"/>
        <dbReference type="Rhea" id="RHEA-COMP:9680"/>
        <dbReference type="ChEBI" id="CHEBI:29985"/>
        <dbReference type="ChEBI" id="CHEBI:30616"/>
        <dbReference type="ChEBI" id="CHEBI:33019"/>
        <dbReference type="ChEBI" id="CHEBI:78442"/>
        <dbReference type="ChEBI" id="CHEBI:78520"/>
        <dbReference type="ChEBI" id="CHEBI:456215"/>
        <dbReference type="EC" id="6.1.1.17"/>
    </reaction>
</comment>
<dbReference type="EC" id="6.1.1.17" evidence="7"/>
<evidence type="ECO:0000256" key="3">
    <source>
        <dbReference type="ARBA" id="ARBA00022741"/>
    </source>
</evidence>
<accession>A0A1F5G2M5</accession>
<comment type="caution">
    <text evidence="10">The sequence shown here is derived from an EMBL/GenBank/DDBJ whole genome shotgun (WGS) entry which is preliminary data.</text>
</comment>
<evidence type="ECO:0000256" key="7">
    <source>
        <dbReference type="HAMAP-Rule" id="MF_00022"/>
    </source>
</evidence>
<dbReference type="GO" id="GO:0004818">
    <property type="term" value="F:glutamate-tRNA ligase activity"/>
    <property type="evidence" value="ECO:0007669"/>
    <property type="project" value="UniProtKB-UniRule"/>
</dbReference>
<evidence type="ECO:0000313" key="11">
    <source>
        <dbReference type="Proteomes" id="UP000177069"/>
    </source>
</evidence>
<dbReference type="PRINTS" id="PR00987">
    <property type="entry name" value="TRNASYNTHGLU"/>
</dbReference>
<evidence type="ECO:0000259" key="8">
    <source>
        <dbReference type="Pfam" id="PF00749"/>
    </source>
</evidence>
<dbReference type="Proteomes" id="UP000177069">
    <property type="component" value="Unassembled WGS sequence"/>
</dbReference>
<evidence type="ECO:0000256" key="4">
    <source>
        <dbReference type="ARBA" id="ARBA00022840"/>
    </source>
</evidence>
<feature type="binding site" evidence="7">
    <location>
        <position position="212"/>
    </location>
    <ligand>
        <name>ATP</name>
        <dbReference type="ChEBI" id="CHEBI:30616"/>
    </ligand>
</feature>
<feature type="domain" description="Glutamyl/glutaminyl-tRNA synthetase class Ib catalytic" evidence="8">
    <location>
        <begin position="111"/>
        <end position="278"/>
    </location>
</feature>
<proteinExistence type="inferred from homology"/>
<keyword evidence="2 7" id="KW-0436">Ligase</keyword>
<keyword evidence="4 7" id="KW-0067">ATP-binding</keyword>